<feature type="binding site" evidence="5">
    <location>
        <begin position="86"/>
        <end position="87"/>
    </location>
    <ligand>
        <name>GTP</name>
        <dbReference type="ChEBI" id="CHEBI:37565"/>
    </ligand>
</feature>
<dbReference type="GO" id="GO:0005737">
    <property type="term" value="C:cytoplasm"/>
    <property type="evidence" value="ECO:0007669"/>
    <property type="project" value="UniProtKB-SubCell"/>
</dbReference>
<dbReference type="GO" id="GO:0003924">
    <property type="term" value="F:GTPase activity"/>
    <property type="evidence" value="ECO:0007669"/>
    <property type="project" value="TreeGrafter"/>
</dbReference>
<dbReference type="Proteomes" id="UP001329915">
    <property type="component" value="Chromosome"/>
</dbReference>
<dbReference type="CDD" id="cd01856">
    <property type="entry name" value="YlqF"/>
    <property type="match status" value="1"/>
</dbReference>
<dbReference type="InterPro" id="IPR016478">
    <property type="entry name" value="GTPase_MTG1"/>
</dbReference>
<dbReference type="InterPro" id="IPR019991">
    <property type="entry name" value="GTP-bd_ribosome_bgen"/>
</dbReference>
<gene>
    <name evidence="7" type="primary">ylqF</name>
    <name evidence="7" type="ORF">MFMK1_002046</name>
</gene>
<feature type="binding site" evidence="5">
    <location>
        <position position="173"/>
    </location>
    <ligand>
        <name>GTP</name>
        <dbReference type="ChEBI" id="CHEBI:37565"/>
    </ligand>
</feature>
<evidence type="ECO:0000313" key="8">
    <source>
        <dbReference type="Proteomes" id="UP001329915"/>
    </source>
</evidence>
<dbReference type="PIRSF" id="PIRSF006230">
    <property type="entry name" value="MG442"/>
    <property type="match status" value="1"/>
</dbReference>
<keyword evidence="2 4" id="KW-0547">Nucleotide-binding</keyword>
<dbReference type="AlphaFoldDB" id="A0AAU0UPU3"/>
<reference evidence="7 8" key="1">
    <citation type="submission" date="2023-04" db="EMBL/GenBank/DDBJ databases">
        <authorList>
            <person name="Hsu D."/>
        </authorList>
    </citation>
    <scope>NUCLEOTIDE SEQUENCE [LARGE SCALE GENOMIC DNA]</scope>
    <source>
        <strain evidence="7 8">MK1</strain>
    </source>
</reference>
<dbReference type="Gene3D" id="3.40.50.300">
    <property type="entry name" value="P-loop containing nucleotide triphosphate hydrolases"/>
    <property type="match status" value="1"/>
</dbReference>
<comment type="subcellular location">
    <subcellularLocation>
        <location evidence="4">Cytoplasm</location>
    </subcellularLocation>
</comment>
<dbReference type="InterPro" id="IPR023179">
    <property type="entry name" value="GTP-bd_ortho_bundle_sf"/>
</dbReference>
<evidence type="ECO:0000313" key="7">
    <source>
        <dbReference type="EMBL" id="WRO22221.1"/>
    </source>
</evidence>
<feature type="domain" description="G" evidence="6">
    <location>
        <begin position="123"/>
        <end position="188"/>
    </location>
</feature>
<sequence>MSIHWYPGHMAKAERKIKEALTLVDLVVELRDARAPLASSNPRLDELAGIKPRLVILNKQDLAEGGITEEWAKYLSAEGQLAVPFNSLTGNRRLIIDKIKLLGQPILDKRSQKGLRPRAIRSMAIGVPNIGKSSFINRVVKKAAMKTGQKPGVTRGQQWFKLGKEVEMLDTPGVLWPKFESPDIGLRLAWIGCISDSVFDVFEALLSLIKWLSDNHPQSLAHRYDLSLPLGEPLEVLKVIGTKRGCLLSGGKVDYEKTAELVLREFRSGKLGNFSMEVPPN</sequence>
<dbReference type="InterPro" id="IPR027417">
    <property type="entry name" value="P-loop_NTPase"/>
</dbReference>
<comment type="function">
    <text evidence="4">Required for a late step of 50S ribosomal subunit assembly. Has GTPase activity.</text>
</comment>
<dbReference type="RefSeq" id="WP_366921638.1">
    <property type="nucleotide sequence ID" value="NZ_CP121694.1"/>
</dbReference>
<evidence type="ECO:0000256" key="2">
    <source>
        <dbReference type="ARBA" id="ARBA00022741"/>
    </source>
</evidence>
<dbReference type="SUPFAM" id="SSF52540">
    <property type="entry name" value="P-loop containing nucleoside triphosphate hydrolases"/>
    <property type="match status" value="1"/>
</dbReference>
<dbReference type="EMBL" id="CP121694">
    <property type="protein sequence ID" value="WRO22221.1"/>
    <property type="molecule type" value="Genomic_DNA"/>
</dbReference>
<evidence type="ECO:0000256" key="5">
    <source>
        <dbReference type="PIRSR" id="PIRSR006230-1"/>
    </source>
</evidence>
<evidence type="ECO:0000259" key="6">
    <source>
        <dbReference type="Pfam" id="PF01926"/>
    </source>
</evidence>
<keyword evidence="4" id="KW-0963">Cytoplasm</keyword>
<evidence type="ECO:0000256" key="3">
    <source>
        <dbReference type="ARBA" id="ARBA00023134"/>
    </source>
</evidence>
<feature type="binding site" evidence="5">
    <location>
        <begin position="129"/>
        <end position="134"/>
    </location>
    <ligand>
        <name>GTP</name>
        <dbReference type="ChEBI" id="CHEBI:37565"/>
    </ligand>
</feature>
<dbReference type="Pfam" id="PF01926">
    <property type="entry name" value="MMR_HSR1"/>
    <property type="match status" value="1"/>
</dbReference>
<comment type="similarity">
    <text evidence="4">Belongs to the TRAFAC class YlqF/YawG GTPase family. MTG1 subfamily.</text>
</comment>
<dbReference type="GO" id="GO:0005525">
    <property type="term" value="F:GTP binding"/>
    <property type="evidence" value="ECO:0007669"/>
    <property type="project" value="UniProtKB-KW"/>
</dbReference>
<evidence type="ECO:0000256" key="4">
    <source>
        <dbReference type="PIRNR" id="PIRNR006230"/>
    </source>
</evidence>
<dbReference type="GO" id="GO:0006412">
    <property type="term" value="P:translation"/>
    <property type="evidence" value="ECO:0007669"/>
    <property type="project" value="TreeGrafter"/>
</dbReference>
<dbReference type="NCBIfam" id="TIGR03596">
    <property type="entry name" value="GTPase_YlqF"/>
    <property type="match status" value="1"/>
</dbReference>
<evidence type="ECO:0000256" key="1">
    <source>
        <dbReference type="ARBA" id="ARBA00014898"/>
    </source>
</evidence>
<proteinExistence type="inferred from homology"/>
<protein>
    <recommendedName>
        <fullName evidence="1 4">Ribosome biogenesis GTPase A</fullName>
    </recommendedName>
</protein>
<dbReference type="KEGG" id="dbc:MFMK1_002046"/>
<dbReference type="InterPro" id="IPR006073">
    <property type="entry name" value="GTP-bd"/>
</dbReference>
<accession>A0AAU0UPU3</accession>
<keyword evidence="8" id="KW-1185">Reference proteome</keyword>
<dbReference type="PANTHER" id="PTHR45782:SF4">
    <property type="entry name" value="MITOCHONDRIAL RIBOSOME-ASSOCIATED GTPASE 1"/>
    <property type="match status" value="1"/>
</dbReference>
<feature type="binding site" evidence="5">
    <location>
        <begin position="58"/>
        <end position="61"/>
    </location>
    <ligand>
        <name>GTP</name>
        <dbReference type="ChEBI" id="CHEBI:37565"/>
    </ligand>
</feature>
<dbReference type="PANTHER" id="PTHR45782">
    <property type="entry name" value="MITOCHONDRIAL RIBOSOME-ASSOCIATED GTPASE 1"/>
    <property type="match status" value="1"/>
</dbReference>
<keyword evidence="3 4" id="KW-0342">GTP-binding</keyword>
<dbReference type="Gene3D" id="1.10.1580.10">
    <property type="match status" value="1"/>
</dbReference>
<organism evidence="7 8">
    <name type="scientific">Metallumcola ferriviriculae</name>
    <dbReference type="NCBI Taxonomy" id="3039180"/>
    <lineage>
        <taxon>Bacteria</taxon>
        <taxon>Bacillati</taxon>
        <taxon>Bacillota</taxon>
        <taxon>Clostridia</taxon>
        <taxon>Neomoorellales</taxon>
        <taxon>Desulfitibacteraceae</taxon>
        <taxon>Metallumcola</taxon>
    </lineage>
</organism>
<name>A0AAU0UPU3_9FIRM</name>